<evidence type="ECO:0000313" key="2">
    <source>
        <dbReference type="EMBL" id="GGC60217.1"/>
    </source>
</evidence>
<dbReference type="InterPro" id="IPR036653">
    <property type="entry name" value="CinA-like_C"/>
</dbReference>
<dbReference type="Proteomes" id="UP000641514">
    <property type="component" value="Unassembled WGS sequence"/>
</dbReference>
<reference evidence="2" key="2">
    <citation type="submission" date="2020-09" db="EMBL/GenBank/DDBJ databases">
        <authorList>
            <person name="Sun Q."/>
            <person name="Zhou Y."/>
        </authorList>
    </citation>
    <scope>NUCLEOTIDE SEQUENCE</scope>
    <source>
        <strain evidence="2">CGMCC 1.15478</strain>
    </source>
</reference>
<keyword evidence="3" id="KW-1185">Reference proteome</keyword>
<gene>
    <name evidence="2" type="ORF">GCM10011410_10870</name>
</gene>
<dbReference type="RefSeq" id="WP_188671342.1">
    <property type="nucleotide sequence ID" value="NZ_BMJH01000001.1"/>
</dbReference>
<feature type="domain" description="CinA C-terminal" evidence="1">
    <location>
        <begin position="15"/>
        <end position="159"/>
    </location>
</feature>
<dbReference type="Pfam" id="PF02464">
    <property type="entry name" value="CinA"/>
    <property type="match status" value="1"/>
</dbReference>
<sequence length="166" mass="16727">MTNDFLTAESGAFGLVDALLQQGSTVAFAESLTAGLASAAVGGVPGASAVLRGGIVVYATDVKATLGDVPAESLRVHGAVSEITAGHLAASARRLLGADWGVSFTGVAGPDEQEGHPAGTVFVGIEGPTTGRVLKLSLTGDRWAIRLASVTAAFKGLVTELDRLRV</sequence>
<protein>
    <submittedName>
        <fullName evidence="2">Competence protein</fullName>
    </submittedName>
</protein>
<dbReference type="SUPFAM" id="SSF142433">
    <property type="entry name" value="CinA-like"/>
    <property type="match status" value="1"/>
</dbReference>
<accession>A0A916U4D3</accession>
<reference evidence="2" key="1">
    <citation type="journal article" date="2014" name="Int. J. Syst. Evol. Microbiol.">
        <title>Complete genome sequence of Corynebacterium casei LMG S-19264T (=DSM 44701T), isolated from a smear-ripened cheese.</title>
        <authorList>
            <consortium name="US DOE Joint Genome Institute (JGI-PGF)"/>
            <person name="Walter F."/>
            <person name="Albersmeier A."/>
            <person name="Kalinowski J."/>
            <person name="Ruckert C."/>
        </authorList>
    </citation>
    <scope>NUCLEOTIDE SEQUENCE</scope>
    <source>
        <strain evidence="2">CGMCC 1.15478</strain>
    </source>
</reference>
<organism evidence="2 3">
    <name type="scientific">Hoyosella rhizosphaerae</name>
    <dbReference type="NCBI Taxonomy" id="1755582"/>
    <lineage>
        <taxon>Bacteria</taxon>
        <taxon>Bacillati</taxon>
        <taxon>Actinomycetota</taxon>
        <taxon>Actinomycetes</taxon>
        <taxon>Mycobacteriales</taxon>
        <taxon>Hoyosellaceae</taxon>
        <taxon>Hoyosella</taxon>
    </lineage>
</organism>
<dbReference type="NCBIfam" id="TIGR00199">
    <property type="entry name" value="PncC_domain"/>
    <property type="match status" value="1"/>
</dbReference>
<evidence type="ECO:0000259" key="1">
    <source>
        <dbReference type="Pfam" id="PF02464"/>
    </source>
</evidence>
<dbReference type="InterPro" id="IPR008136">
    <property type="entry name" value="CinA_C"/>
</dbReference>
<evidence type="ECO:0000313" key="3">
    <source>
        <dbReference type="Proteomes" id="UP000641514"/>
    </source>
</evidence>
<comment type="caution">
    <text evidence="2">The sequence shown here is derived from an EMBL/GenBank/DDBJ whole genome shotgun (WGS) entry which is preliminary data.</text>
</comment>
<name>A0A916U4D3_9ACTN</name>
<dbReference type="Gene3D" id="3.90.950.20">
    <property type="entry name" value="CinA-like"/>
    <property type="match status" value="1"/>
</dbReference>
<dbReference type="AlphaFoldDB" id="A0A916U4D3"/>
<dbReference type="EMBL" id="BMJH01000001">
    <property type="protein sequence ID" value="GGC60217.1"/>
    <property type="molecule type" value="Genomic_DNA"/>
</dbReference>
<proteinExistence type="predicted"/>